<accession>A0A914EG87</accession>
<keyword evidence="1" id="KW-0805">Transcription regulation</keyword>
<evidence type="ECO:0000259" key="4">
    <source>
        <dbReference type="PROSITE" id="PS51843"/>
    </source>
</evidence>
<evidence type="ECO:0000313" key="5">
    <source>
        <dbReference type="Proteomes" id="UP000887540"/>
    </source>
</evidence>
<dbReference type="SUPFAM" id="SSF48508">
    <property type="entry name" value="Nuclear receptor ligand-binding domain"/>
    <property type="match status" value="1"/>
</dbReference>
<evidence type="ECO:0000313" key="6">
    <source>
        <dbReference type="WBParaSite" id="ACRNAN_scaffold8039.g23271.t1"/>
    </source>
</evidence>
<organism evidence="5 6">
    <name type="scientific">Acrobeloides nanus</name>
    <dbReference type="NCBI Taxonomy" id="290746"/>
    <lineage>
        <taxon>Eukaryota</taxon>
        <taxon>Metazoa</taxon>
        <taxon>Ecdysozoa</taxon>
        <taxon>Nematoda</taxon>
        <taxon>Chromadorea</taxon>
        <taxon>Rhabditida</taxon>
        <taxon>Tylenchina</taxon>
        <taxon>Cephalobomorpha</taxon>
        <taxon>Cephaloboidea</taxon>
        <taxon>Cephalobidae</taxon>
        <taxon>Acrobeloides</taxon>
    </lineage>
</organism>
<evidence type="ECO:0000256" key="2">
    <source>
        <dbReference type="ARBA" id="ARBA00023163"/>
    </source>
</evidence>
<dbReference type="PANTHER" id="PTHR47630">
    <property type="entry name" value="NUCLEAR HORMONE RECEPTOR FAMILY-RELATED-RELATED"/>
    <property type="match status" value="1"/>
</dbReference>
<sequence>MFVLERRYTCERVFDTCDIAFYWYRTFVTCADYANLIPQFRELSKEDQCQLFRLNFATLSWCIYIELIDFGITLLKGYPFGNGSYAPWLSDDIEEFLKKHNTPTRLFKVKKQAMEHYKDFIINLLKFIKNLSLDEKEISLFKMLSLFQQEEQLTSQGYIQILASLAHGERHAPYDDYIR</sequence>
<dbReference type="AlphaFoldDB" id="A0A914EG87"/>
<dbReference type="InterPro" id="IPR001723">
    <property type="entry name" value="Nuclear_hrmn_rcpt"/>
</dbReference>
<evidence type="ECO:0000256" key="1">
    <source>
        <dbReference type="ARBA" id="ARBA00023015"/>
    </source>
</evidence>
<dbReference type="PRINTS" id="PR00398">
    <property type="entry name" value="STRDHORMONER"/>
</dbReference>
<keyword evidence="2" id="KW-0804">Transcription</keyword>
<proteinExistence type="predicted"/>
<dbReference type="InterPro" id="IPR052499">
    <property type="entry name" value="C.elegans_NHRs"/>
</dbReference>
<keyword evidence="5" id="KW-1185">Reference proteome</keyword>
<evidence type="ECO:0000256" key="3">
    <source>
        <dbReference type="ARBA" id="ARBA00023170"/>
    </source>
</evidence>
<dbReference type="InterPro" id="IPR000536">
    <property type="entry name" value="Nucl_hrmn_rcpt_lig-bd"/>
</dbReference>
<dbReference type="InterPro" id="IPR035500">
    <property type="entry name" value="NHR-like_dom_sf"/>
</dbReference>
<dbReference type="PROSITE" id="PS51843">
    <property type="entry name" value="NR_LBD"/>
    <property type="match status" value="1"/>
</dbReference>
<name>A0A914EG87_9BILA</name>
<dbReference type="Proteomes" id="UP000887540">
    <property type="component" value="Unplaced"/>
</dbReference>
<reference evidence="6" key="1">
    <citation type="submission" date="2022-11" db="UniProtKB">
        <authorList>
            <consortium name="WormBaseParasite"/>
        </authorList>
    </citation>
    <scope>IDENTIFICATION</scope>
</reference>
<dbReference type="PANTHER" id="PTHR47630:SF6">
    <property type="entry name" value="NUCLEAR HORMONE RECEPTOR FAMILY"/>
    <property type="match status" value="1"/>
</dbReference>
<keyword evidence="3" id="KW-0675">Receptor</keyword>
<feature type="domain" description="NR LBD" evidence="4">
    <location>
        <begin position="1"/>
        <end position="179"/>
    </location>
</feature>
<dbReference type="Pfam" id="PF00104">
    <property type="entry name" value="Hormone_recep"/>
    <property type="match status" value="1"/>
</dbReference>
<dbReference type="Gene3D" id="1.10.565.10">
    <property type="entry name" value="Retinoid X Receptor"/>
    <property type="match status" value="1"/>
</dbReference>
<dbReference type="WBParaSite" id="ACRNAN_scaffold8039.g23271.t1">
    <property type="protein sequence ID" value="ACRNAN_scaffold8039.g23271.t1"/>
    <property type="gene ID" value="ACRNAN_scaffold8039.g23271"/>
</dbReference>
<protein>
    <submittedName>
        <fullName evidence="6">NR LBD domain-containing protein</fullName>
    </submittedName>
</protein>